<dbReference type="PANTHER" id="PTHR47529:SF1">
    <property type="entry name" value="PERIPLASMIC CHAPERONE PPID"/>
    <property type="match status" value="1"/>
</dbReference>
<dbReference type="Gene3D" id="3.10.50.40">
    <property type="match status" value="3"/>
</dbReference>
<dbReference type="AlphaFoldDB" id="A0A523Y517"/>
<name>A0A523Y517_UNCAE</name>
<keyword evidence="4 12" id="KW-0812">Transmembrane</keyword>
<organism evidence="14 15">
    <name type="scientific">Aerophobetes bacterium</name>
    <dbReference type="NCBI Taxonomy" id="2030807"/>
    <lineage>
        <taxon>Bacteria</taxon>
        <taxon>Candidatus Aerophobota</taxon>
    </lineage>
</organism>
<dbReference type="InterPro" id="IPR046357">
    <property type="entry name" value="PPIase_dom_sf"/>
</dbReference>
<feature type="non-terminal residue" evidence="14">
    <location>
        <position position="1"/>
    </location>
</feature>
<reference evidence="14 15" key="1">
    <citation type="submission" date="2019-03" db="EMBL/GenBank/DDBJ databases">
        <title>Metabolic potential of uncultured bacteria and archaea associated with petroleum seepage in deep-sea sediments.</title>
        <authorList>
            <person name="Dong X."/>
            <person name="Hubert C."/>
        </authorList>
    </citation>
    <scope>NUCLEOTIDE SEQUENCE [LARGE SCALE GENOMIC DNA]</scope>
    <source>
        <strain evidence="14">E29_bin25</strain>
    </source>
</reference>
<dbReference type="InterPro" id="IPR027304">
    <property type="entry name" value="Trigger_fact/SurA_dom_sf"/>
</dbReference>
<dbReference type="PANTHER" id="PTHR47529">
    <property type="entry name" value="PEPTIDYL-PROLYL CIS-TRANS ISOMERASE D"/>
    <property type="match status" value="1"/>
</dbReference>
<evidence type="ECO:0000259" key="13">
    <source>
        <dbReference type="PROSITE" id="PS50198"/>
    </source>
</evidence>
<dbReference type="SUPFAM" id="SSF109998">
    <property type="entry name" value="Triger factor/SurA peptide-binding domain-like"/>
    <property type="match status" value="1"/>
</dbReference>
<keyword evidence="5 12" id="KW-1133">Transmembrane helix</keyword>
<dbReference type="SUPFAM" id="SSF54534">
    <property type="entry name" value="FKBP-like"/>
    <property type="match status" value="2"/>
</dbReference>
<evidence type="ECO:0000256" key="6">
    <source>
        <dbReference type="ARBA" id="ARBA00023136"/>
    </source>
</evidence>
<keyword evidence="11" id="KW-0413">Isomerase</keyword>
<dbReference type="EMBL" id="SOII01000017">
    <property type="protein sequence ID" value="TET86532.1"/>
    <property type="molecule type" value="Genomic_DNA"/>
</dbReference>
<evidence type="ECO:0000313" key="14">
    <source>
        <dbReference type="EMBL" id="TET86532.1"/>
    </source>
</evidence>
<evidence type="ECO:0000313" key="15">
    <source>
        <dbReference type="Proteomes" id="UP000315669"/>
    </source>
</evidence>
<dbReference type="Pfam" id="PF13624">
    <property type="entry name" value="SurA_N_3"/>
    <property type="match status" value="1"/>
</dbReference>
<dbReference type="Gene3D" id="1.10.4030.10">
    <property type="entry name" value="Porin chaperone SurA, peptide-binding domain"/>
    <property type="match status" value="1"/>
</dbReference>
<sequence>MQDLRNLIKPGVWIIAIAFIASIVFMYGRSAFQGERPNSLVEVNGVAISYQDFLQVYQDVYARYREQLQEEVSPQLEQYLKSQVLVEMVKNELLWQETKKAEIKVSQEELNEAVRETMRPFGSQEAFMRFLEYRHILYSEVEEDIKKQLAINKLTQAIKSSTAVTEEELKNHWITQNERIGVSYVVVKPEKYKDEIEVTKEELQEYYQEYKEDFRVPEKVKVDYILIKPDDFADKVSEVSKEELENYYQENLSYFSIAEERRASHILIQIADLTNPEDDEKAKEKIEETEKELKGGADFATLAKEYSEDSASAEKGGDLEFFTYYEMVPSFSEAVFSLEEVGDVSEIVKTPFGYHLIKLTGIKASYVKPFQEVEERLKQMWKDEKSEALAQEEANNIRKEIEEKSTSFEEYIREHPDRSNTTPFFANGKEIEGLGWLPQFNQVAFSLKAEEISSVLELLEGYCLLKLKERESSFIPLLEDVAEKTEEKLIEKKSKEIGEDIANQIAIEAEEEDLSILSTKLDLEYKNLESLKRTDWVEGMSSEDRQQFMETAFSLKEGEISKPLDLLFGYYIIELNTRELLLDNFSEQKEEFKENFLAQRREQTLNLWLQQIWEKAKIVDNSSLFFSP</sequence>
<evidence type="ECO:0000256" key="8">
    <source>
        <dbReference type="ARBA" id="ARBA00038408"/>
    </source>
</evidence>
<dbReference type="GO" id="GO:0005886">
    <property type="term" value="C:plasma membrane"/>
    <property type="evidence" value="ECO:0007669"/>
    <property type="project" value="UniProtKB-SubCell"/>
</dbReference>
<evidence type="ECO:0000256" key="3">
    <source>
        <dbReference type="ARBA" id="ARBA00022519"/>
    </source>
</evidence>
<keyword evidence="2" id="KW-1003">Cell membrane</keyword>
<feature type="domain" description="PpiC" evidence="13">
    <location>
        <begin position="484"/>
        <end position="577"/>
    </location>
</feature>
<evidence type="ECO:0000256" key="4">
    <source>
        <dbReference type="ARBA" id="ARBA00022692"/>
    </source>
</evidence>
<evidence type="ECO:0000256" key="5">
    <source>
        <dbReference type="ARBA" id="ARBA00022989"/>
    </source>
</evidence>
<comment type="caution">
    <text evidence="14">The sequence shown here is derived from an EMBL/GenBank/DDBJ whole genome shotgun (WGS) entry which is preliminary data.</text>
</comment>
<comment type="similarity">
    <text evidence="8">Belongs to the PpiD chaperone family.</text>
</comment>
<comment type="subcellular location">
    <subcellularLocation>
        <location evidence="1">Cell inner membrane</location>
        <topology evidence="1">Single-pass type II membrane protein</topology>
        <orientation evidence="1">Periplasmic side</orientation>
    </subcellularLocation>
</comment>
<evidence type="ECO:0000256" key="12">
    <source>
        <dbReference type="SAM" id="Phobius"/>
    </source>
</evidence>
<dbReference type="InterPro" id="IPR000297">
    <property type="entry name" value="PPIase_PpiC"/>
</dbReference>
<evidence type="ECO:0000256" key="11">
    <source>
        <dbReference type="PROSITE-ProRule" id="PRU00278"/>
    </source>
</evidence>
<dbReference type="PROSITE" id="PS50198">
    <property type="entry name" value="PPIC_PPIASE_2"/>
    <property type="match status" value="3"/>
</dbReference>
<dbReference type="Pfam" id="PF00639">
    <property type="entry name" value="Rotamase"/>
    <property type="match status" value="1"/>
</dbReference>
<protein>
    <recommendedName>
        <fullName evidence="9">Periplasmic chaperone PpiD</fullName>
    </recommendedName>
    <alternativeName>
        <fullName evidence="10">Periplasmic folding chaperone</fullName>
    </alternativeName>
</protein>
<keyword evidence="3" id="KW-0997">Cell inner membrane</keyword>
<proteinExistence type="inferred from homology"/>
<gene>
    <name evidence="14" type="ORF">E3J32_00245</name>
</gene>
<evidence type="ECO:0000256" key="1">
    <source>
        <dbReference type="ARBA" id="ARBA00004382"/>
    </source>
</evidence>
<feature type="transmembrane region" description="Helical" evidence="12">
    <location>
        <begin position="12"/>
        <end position="32"/>
    </location>
</feature>
<keyword evidence="6 12" id="KW-0472">Membrane</keyword>
<dbReference type="Proteomes" id="UP000315669">
    <property type="component" value="Unassembled WGS sequence"/>
</dbReference>
<feature type="domain" description="PpiC" evidence="13">
    <location>
        <begin position="382"/>
        <end position="469"/>
    </location>
</feature>
<feature type="domain" description="PpiC" evidence="13">
    <location>
        <begin position="258"/>
        <end position="361"/>
    </location>
</feature>
<evidence type="ECO:0000256" key="9">
    <source>
        <dbReference type="ARBA" id="ARBA00040743"/>
    </source>
</evidence>
<dbReference type="Pfam" id="PF13616">
    <property type="entry name" value="Rotamase_3"/>
    <property type="match status" value="1"/>
</dbReference>
<keyword evidence="7" id="KW-0143">Chaperone</keyword>
<dbReference type="InterPro" id="IPR052029">
    <property type="entry name" value="PpiD_chaperone"/>
</dbReference>
<keyword evidence="11" id="KW-0697">Rotamase</keyword>
<evidence type="ECO:0000256" key="10">
    <source>
        <dbReference type="ARBA" id="ARBA00042775"/>
    </source>
</evidence>
<evidence type="ECO:0000256" key="7">
    <source>
        <dbReference type="ARBA" id="ARBA00023186"/>
    </source>
</evidence>
<dbReference type="GO" id="GO:0003755">
    <property type="term" value="F:peptidyl-prolyl cis-trans isomerase activity"/>
    <property type="evidence" value="ECO:0007669"/>
    <property type="project" value="UniProtKB-KW"/>
</dbReference>
<evidence type="ECO:0000256" key="2">
    <source>
        <dbReference type="ARBA" id="ARBA00022475"/>
    </source>
</evidence>
<accession>A0A523Y517</accession>